<comment type="caution">
    <text evidence="1">The sequence shown here is derived from an EMBL/GenBank/DDBJ whole genome shotgun (WGS) entry which is preliminary data.</text>
</comment>
<organism evidence="1 3">
    <name type="scientific">Capnocytophaga catalasegens</name>
    <dbReference type="NCBI Taxonomy" id="1004260"/>
    <lineage>
        <taxon>Bacteria</taxon>
        <taxon>Pseudomonadati</taxon>
        <taxon>Bacteroidota</taxon>
        <taxon>Flavobacteriia</taxon>
        <taxon>Flavobacteriales</taxon>
        <taxon>Flavobacteriaceae</taxon>
        <taxon>Capnocytophaga</taxon>
    </lineage>
</organism>
<accession>A0AAV5AX10</accession>
<dbReference type="NCBIfam" id="NF033205">
    <property type="entry name" value="IPExxxVDY"/>
    <property type="match status" value="1"/>
</dbReference>
<evidence type="ECO:0000313" key="1">
    <source>
        <dbReference type="EMBL" id="GJM49192.1"/>
    </source>
</evidence>
<dbReference type="Proteomes" id="UP001207736">
    <property type="component" value="Unassembled WGS sequence"/>
</dbReference>
<dbReference type="EMBL" id="BQKB01000014">
    <property type="protein sequence ID" value="GJM52596.1"/>
    <property type="molecule type" value="Genomic_DNA"/>
</dbReference>
<dbReference type="EMBL" id="BQKA01000004">
    <property type="protein sequence ID" value="GJM49192.1"/>
    <property type="molecule type" value="Genomic_DNA"/>
</dbReference>
<evidence type="ECO:0000313" key="4">
    <source>
        <dbReference type="Proteomes" id="UP001208692"/>
    </source>
</evidence>
<evidence type="ECO:0000313" key="3">
    <source>
        <dbReference type="Proteomes" id="UP001207736"/>
    </source>
</evidence>
<reference evidence="1 4" key="1">
    <citation type="submission" date="2021-11" db="EMBL/GenBank/DDBJ databases">
        <title>Draft genome sequence of Capnocytophaga sp. strain KC07075 isolated from cat oral cavity.</title>
        <authorList>
            <person name="Suzuki M."/>
            <person name="Imaoka K."/>
            <person name="Kimura M."/>
            <person name="Morikawa S."/>
            <person name="Maeda K."/>
        </authorList>
    </citation>
    <scope>NUCLEOTIDE SEQUENCE</scope>
    <source>
        <strain evidence="1">KC07075</strain>
        <strain evidence="2 4">KC07079</strain>
    </source>
</reference>
<sequence>MKTHKLLWDNDVNEDCLVVLQTSLHAHQVAFLLNQTLETRFVRRHTDIYDNDSNASFALFQWNKTDEEIWYVIANQSKEESQNEIGLFRSVEKTHFLIKELWKINYLLMICNPSENFYKDNILRKLRENPLWSFLYEVDINSLKSKHKLIF</sequence>
<protein>
    <recommendedName>
        <fullName evidence="5">IPExxxVDY family protein</fullName>
    </recommendedName>
</protein>
<dbReference type="InterPro" id="IPR047690">
    <property type="entry name" value="IPExxxVDY_fam"/>
</dbReference>
<evidence type="ECO:0008006" key="5">
    <source>
        <dbReference type="Google" id="ProtNLM"/>
    </source>
</evidence>
<keyword evidence="4" id="KW-1185">Reference proteome</keyword>
<name>A0AAV5AX10_9FLAO</name>
<proteinExistence type="predicted"/>
<evidence type="ECO:0000313" key="2">
    <source>
        <dbReference type="EMBL" id="GJM52596.1"/>
    </source>
</evidence>
<gene>
    <name evidence="1" type="ORF">RCZ15_01680</name>
    <name evidence="2" type="ORF">RCZ16_09130</name>
</gene>
<dbReference type="RefSeq" id="WP_264845813.1">
    <property type="nucleotide sequence ID" value="NZ_BPMA01000015.1"/>
</dbReference>
<dbReference type="AlphaFoldDB" id="A0AAV5AX10"/>
<dbReference type="Proteomes" id="UP001208692">
    <property type="component" value="Unassembled WGS sequence"/>
</dbReference>